<gene>
    <name evidence="10" type="ORF">CCMA1212_007882</name>
</gene>
<accession>A0ABY2GWF0</accession>
<dbReference type="PANTHER" id="PTHR11085:SF9">
    <property type="entry name" value="NAD-DEPENDENT PROTEIN DEACETYLASE SIRTUIN-1"/>
    <property type="match status" value="1"/>
</dbReference>
<evidence type="ECO:0000256" key="2">
    <source>
        <dbReference type="ARBA" id="ARBA00006924"/>
    </source>
</evidence>
<dbReference type="Gene3D" id="3.40.50.1220">
    <property type="entry name" value="TPP-binding domain"/>
    <property type="match status" value="1"/>
</dbReference>
<evidence type="ECO:0000256" key="8">
    <source>
        <dbReference type="SAM" id="MobiDB-lite"/>
    </source>
</evidence>
<dbReference type="Gene3D" id="3.30.1600.10">
    <property type="entry name" value="SIR2/SIRT2 'Small Domain"/>
    <property type="match status" value="1"/>
</dbReference>
<feature type="compositionally biased region" description="Basic and acidic residues" evidence="8">
    <location>
        <begin position="502"/>
        <end position="518"/>
    </location>
</feature>
<dbReference type="EMBL" id="PPTA01000011">
    <property type="protein sequence ID" value="TFB00273.1"/>
    <property type="molecule type" value="Genomic_DNA"/>
</dbReference>
<dbReference type="InterPro" id="IPR026590">
    <property type="entry name" value="Ssirtuin_cat_dom"/>
</dbReference>
<keyword evidence="5 7" id="KW-0862">Zinc</keyword>
<comment type="similarity">
    <text evidence="2">Belongs to the sirtuin family. Class I subfamily.</text>
</comment>
<dbReference type="SUPFAM" id="SSF52467">
    <property type="entry name" value="DHS-like NAD/FAD-binding domain"/>
    <property type="match status" value="1"/>
</dbReference>
<keyword evidence="3" id="KW-0808">Transferase</keyword>
<sequence>MKRAPAGKKGVALSKRSQAAADAFDRLPENPTIEEIKEATVNVSLAELEERVADVRDSWETDSLLEDAIEELTDESGVYSGTLTVVQPAGPDTCTPEEACRLRRELREHGPAVFCQRTVDAGRYSAKKLLSAFGIRPPAFLEGQPDEAYFSLLSLAITRELSKRAKLMRYNTVDDAVRLIDKSQNIIVITGAGISTSLGIPDFRSQGTGLYSKLAHLGLNDPQEVFDIEVFKQDPTIFYSVAKDIIPSTDRFTPTHKFLAMLHERGKLLTNYSQNIDNLEIKAGLPKEKLIQCHGSFGTASCVQCHYQIEGEDIFPDIRAGKIPRCTRCLSSLKAAGAPKRKRSAGAEKKRKRWADQDSSDDNSEYDVPSAGVMKPDITFFGEELPDEFSRRLTENDRDKVDLVIVIGTSLKVTPVSEIASFLPPHIPQIYISRQSVTHINFDIDLLGDCDVVVAELCRQLKWPLVHEMVPVDQEITVRTEPGYPNRHVFTTNKPYVLENGDGTKDAEATRDAKEGKASKSSSNRRSPPTRRSSPNGKVKDAAKTAQNGKDGKQAKGAKST</sequence>
<feature type="binding site" evidence="7">
    <location>
        <position position="305"/>
    </location>
    <ligand>
        <name>Zn(2+)</name>
        <dbReference type="ChEBI" id="CHEBI:29105"/>
    </ligand>
</feature>
<dbReference type="GeneID" id="300579492"/>
<evidence type="ECO:0000313" key="10">
    <source>
        <dbReference type="EMBL" id="TFB00273.1"/>
    </source>
</evidence>
<evidence type="ECO:0000256" key="1">
    <source>
        <dbReference type="ARBA" id="ARBA00001947"/>
    </source>
</evidence>
<dbReference type="InterPro" id="IPR003000">
    <property type="entry name" value="Sirtuin"/>
</dbReference>
<evidence type="ECO:0000256" key="6">
    <source>
        <dbReference type="ARBA" id="ARBA00023027"/>
    </source>
</evidence>
<feature type="binding site" evidence="7">
    <location>
        <position position="326"/>
    </location>
    <ligand>
        <name>Zn(2+)</name>
        <dbReference type="ChEBI" id="CHEBI:29105"/>
    </ligand>
</feature>
<evidence type="ECO:0000313" key="11">
    <source>
        <dbReference type="Proteomes" id="UP001642720"/>
    </source>
</evidence>
<feature type="active site" description="Proton acceptor" evidence="7">
    <location>
        <position position="294"/>
    </location>
</feature>
<evidence type="ECO:0000256" key="4">
    <source>
        <dbReference type="ARBA" id="ARBA00022723"/>
    </source>
</evidence>
<dbReference type="PANTHER" id="PTHR11085">
    <property type="entry name" value="NAD-DEPENDENT PROTEIN DEACYLASE SIRTUIN-5, MITOCHONDRIAL-RELATED"/>
    <property type="match status" value="1"/>
</dbReference>
<keyword evidence="6" id="KW-0520">NAD</keyword>
<dbReference type="InterPro" id="IPR029035">
    <property type="entry name" value="DHS-like_NAD/FAD-binding_dom"/>
</dbReference>
<dbReference type="PROSITE" id="PS50305">
    <property type="entry name" value="SIRTUIN"/>
    <property type="match status" value="1"/>
</dbReference>
<evidence type="ECO:0000259" key="9">
    <source>
        <dbReference type="PROSITE" id="PS50305"/>
    </source>
</evidence>
<name>A0ABY2GWF0_9HYPO</name>
<dbReference type="InterPro" id="IPR050134">
    <property type="entry name" value="NAD-dep_sirtuin_deacylases"/>
</dbReference>
<evidence type="ECO:0000256" key="3">
    <source>
        <dbReference type="ARBA" id="ARBA00022679"/>
    </source>
</evidence>
<feature type="region of interest" description="Disordered" evidence="8">
    <location>
        <begin position="340"/>
        <end position="368"/>
    </location>
</feature>
<feature type="binding site" evidence="7">
    <location>
        <position position="329"/>
    </location>
    <ligand>
        <name>Zn(2+)</name>
        <dbReference type="ChEBI" id="CHEBI:29105"/>
    </ligand>
</feature>
<keyword evidence="4 7" id="KW-0479">Metal-binding</keyword>
<dbReference type="Proteomes" id="UP001642720">
    <property type="component" value="Unassembled WGS sequence"/>
</dbReference>
<feature type="region of interest" description="Disordered" evidence="8">
    <location>
        <begin position="483"/>
        <end position="561"/>
    </location>
</feature>
<evidence type="ECO:0000256" key="5">
    <source>
        <dbReference type="ARBA" id="ARBA00022833"/>
    </source>
</evidence>
<evidence type="ECO:0000256" key="7">
    <source>
        <dbReference type="PROSITE-ProRule" id="PRU00236"/>
    </source>
</evidence>
<keyword evidence="11" id="KW-1185">Reference proteome</keyword>
<organism evidence="10 11">
    <name type="scientific">Trichoderma ghanense</name>
    <dbReference type="NCBI Taxonomy" id="65468"/>
    <lineage>
        <taxon>Eukaryota</taxon>
        <taxon>Fungi</taxon>
        <taxon>Dikarya</taxon>
        <taxon>Ascomycota</taxon>
        <taxon>Pezizomycotina</taxon>
        <taxon>Sordariomycetes</taxon>
        <taxon>Hypocreomycetidae</taxon>
        <taxon>Hypocreales</taxon>
        <taxon>Hypocreaceae</taxon>
        <taxon>Trichoderma</taxon>
    </lineage>
</organism>
<dbReference type="Pfam" id="PF02146">
    <property type="entry name" value="SIR2"/>
    <property type="match status" value="1"/>
</dbReference>
<reference evidence="10 11" key="1">
    <citation type="submission" date="2018-01" db="EMBL/GenBank/DDBJ databases">
        <title>Genome characterization of the sugarcane-associated fungus Trichoderma ghanense CCMA-1212 and their application in lignocelulose bioconversion.</title>
        <authorList>
            <person name="Steindorff A.S."/>
            <person name="Mendes T.D."/>
            <person name="Vilela E.S.D."/>
            <person name="Rodrigues D.S."/>
            <person name="Formighieri E.F."/>
            <person name="Melo I.S."/>
            <person name="Favaro L.C.L."/>
        </authorList>
    </citation>
    <scope>NUCLEOTIDE SEQUENCE [LARGE SCALE GENOMIC DNA]</scope>
    <source>
        <strain evidence="10 11">CCMA-1212</strain>
    </source>
</reference>
<feature type="binding site" evidence="7">
    <location>
        <position position="302"/>
    </location>
    <ligand>
        <name>Zn(2+)</name>
        <dbReference type="ChEBI" id="CHEBI:29105"/>
    </ligand>
</feature>
<dbReference type="InterPro" id="IPR026591">
    <property type="entry name" value="Sirtuin_cat_small_dom_sf"/>
</dbReference>
<feature type="domain" description="Deacetylase sirtuin-type" evidence="9">
    <location>
        <begin position="166"/>
        <end position="464"/>
    </location>
</feature>
<feature type="compositionally biased region" description="Basic residues" evidence="8">
    <location>
        <begin position="340"/>
        <end position="353"/>
    </location>
</feature>
<dbReference type="RefSeq" id="XP_073556474.1">
    <property type="nucleotide sequence ID" value="XM_073705042.1"/>
</dbReference>
<comment type="cofactor">
    <cofactor evidence="1">
        <name>Zn(2+)</name>
        <dbReference type="ChEBI" id="CHEBI:29105"/>
    </cofactor>
</comment>
<protein>
    <submittedName>
        <fullName evidence="10">NAD-dependent protein deacetylase hst1</fullName>
    </submittedName>
</protein>
<comment type="caution">
    <text evidence="10">The sequence shown here is derived from an EMBL/GenBank/DDBJ whole genome shotgun (WGS) entry which is preliminary data.</text>
</comment>
<feature type="compositionally biased region" description="Low complexity" evidence="8">
    <location>
        <begin position="519"/>
        <end position="535"/>
    </location>
</feature>
<proteinExistence type="inferred from homology"/>